<dbReference type="RefSeq" id="WP_092856737.1">
    <property type="nucleotide sequence ID" value="NZ_FOQH01000001.1"/>
</dbReference>
<dbReference type="Gene3D" id="3.40.50.1820">
    <property type="entry name" value="alpha/beta hydrolase"/>
    <property type="match status" value="2"/>
</dbReference>
<feature type="domain" description="Bacterial virulence" evidence="1">
    <location>
        <begin position="265"/>
        <end position="449"/>
    </location>
</feature>
<dbReference type="InterPro" id="IPR010333">
    <property type="entry name" value="VirJ"/>
</dbReference>
<accession>A0A1I3BIC0</accession>
<dbReference type="SUPFAM" id="SSF53474">
    <property type="entry name" value="alpha/beta-Hydrolases"/>
    <property type="match status" value="2"/>
</dbReference>
<dbReference type="Pfam" id="PF06057">
    <property type="entry name" value="VirJ"/>
    <property type="match status" value="1"/>
</dbReference>
<dbReference type="PIRSF" id="PIRSF029063">
    <property type="entry name" value="IV_sec_VirJ"/>
    <property type="match status" value="1"/>
</dbReference>
<name>A0A1I3BIC0_9RHOB</name>
<reference evidence="2 3" key="1">
    <citation type="submission" date="2016-10" db="EMBL/GenBank/DDBJ databases">
        <authorList>
            <person name="de Groot N.N."/>
        </authorList>
    </citation>
    <scope>NUCLEOTIDE SEQUENCE [LARGE SCALE GENOMIC DNA]</scope>
    <source>
        <strain evidence="2 3">CGMCC 1.11030</strain>
    </source>
</reference>
<dbReference type="InterPro" id="IPR029058">
    <property type="entry name" value="AB_hydrolase_fold"/>
</dbReference>
<gene>
    <name evidence="2" type="ORF">SAMN05216258_101113</name>
</gene>
<organism evidence="2 3">
    <name type="scientific">Albimonas pacifica</name>
    <dbReference type="NCBI Taxonomy" id="1114924"/>
    <lineage>
        <taxon>Bacteria</taxon>
        <taxon>Pseudomonadati</taxon>
        <taxon>Pseudomonadota</taxon>
        <taxon>Alphaproteobacteria</taxon>
        <taxon>Rhodobacterales</taxon>
        <taxon>Paracoccaceae</taxon>
        <taxon>Albimonas</taxon>
    </lineage>
</organism>
<protein>
    <submittedName>
        <fullName evidence="2">Type IV secretory pathway, VirJ component</fullName>
    </submittedName>
</protein>
<evidence type="ECO:0000259" key="1">
    <source>
        <dbReference type="Pfam" id="PF06057"/>
    </source>
</evidence>
<proteinExistence type="predicted"/>
<keyword evidence="3" id="KW-1185">Reference proteome</keyword>
<dbReference type="InterPro" id="IPR011225">
    <property type="entry name" value="IV_sec_VirJ"/>
</dbReference>
<evidence type="ECO:0000313" key="3">
    <source>
        <dbReference type="Proteomes" id="UP000199377"/>
    </source>
</evidence>
<dbReference type="STRING" id="1114924.SAMN05216258_101113"/>
<evidence type="ECO:0000313" key="2">
    <source>
        <dbReference type="EMBL" id="SFH62037.1"/>
    </source>
</evidence>
<sequence>MAPRIRISPAAAAPVGLALLLAALAGLVLLLAALAAGRASPEGAAPAALHLPAEAARSVVVMISGAEGWTPGLEARAARLARGRALVVGLDLRRLPRDCAEAGRAATALVRAATARAGVGAIPPTLVGREEGAGLALAMAAAAPDAVKGLATDRLAPAPGCPEAAEAATAGRLAKAPVRWFDLTDAAGRSPLPPLPGVAAVAPDGERIRPRRGTPDAGPAAVSVGFLETAWAVSGADVAFREGAAGEPMPVVLHPVPPGAAERGVFAIFLSGDGGWAAFDAQVADQLAAQGVPVAGVSLLRWLWREKRPEAMARELAGLIARRSAAWGERPVLVIGFSMGANVAPFALRRLPAAAQARLAGLVLLAPERRTGFEISPAGWLGGATGAADVAAEIAALPPALPVLCVRGAEEESSACDPPLPGAATLALPGGHHLGKAHDRVAEAILELLGAAPGG</sequence>
<dbReference type="Proteomes" id="UP000199377">
    <property type="component" value="Unassembled WGS sequence"/>
</dbReference>
<dbReference type="AlphaFoldDB" id="A0A1I3BIC0"/>
<dbReference type="OrthoDB" id="9807916at2"/>
<dbReference type="EMBL" id="FOQH01000001">
    <property type="protein sequence ID" value="SFH62037.1"/>
    <property type="molecule type" value="Genomic_DNA"/>
</dbReference>